<sequence>MELTLIAGNTDNKVDQILEYLKSQETGGETTPEPETGAATLPRVCSLQNPHFQTVNNFGELGQWTNSGMGMPEGGNIGKDNKHGRTDSVHAAGWIREISPYIDMYDGFYVGESDEPAATNPAALGIETYDVTDYALYQVVKDVRFENGFDGVKFGVLLNANSAESASGGVIKVGFGMVKADFDGNRICEPIDSTVTEFQVPETEPDSPFWIESGVLSVRKFMSSSEGNEGLDPLARVVVVVQFMDCSWSKVYSAKLCPANGDESIAEVVTLSLSSSADFCGEWVYNSAPESLGGDLYRVEIGPHPCPWGVNHHLVAVTTDSSAEIVGFHFDHVVVSAPSLSGSLSVIYEWSEMPMGLEIHRHWGGRQE</sequence>
<evidence type="ECO:0000313" key="1">
    <source>
        <dbReference type="EMBL" id="NLS13365.1"/>
    </source>
</evidence>
<organism evidence="1 2">
    <name type="scientific">Vibrio agarilyticus</name>
    <dbReference type="NCBI Taxonomy" id="2726741"/>
    <lineage>
        <taxon>Bacteria</taxon>
        <taxon>Pseudomonadati</taxon>
        <taxon>Pseudomonadota</taxon>
        <taxon>Gammaproteobacteria</taxon>
        <taxon>Vibrionales</taxon>
        <taxon>Vibrionaceae</taxon>
        <taxon>Vibrio</taxon>
    </lineage>
</organism>
<proteinExistence type="predicted"/>
<evidence type="ECO:0000313" key="2">
    <source>
        <dbReference type="Proteomes" id="UP000535589"/>
    </source>
</evidence>
<accession>A0A7X8TRC7</accession>
<gene>
    <name evidence="1" type="ORF">HGP28_10720</name>
</gene>
<reference evidence="1 2" key="1">
    <citation type="submission" date="2020-04" db="EMBL/GenBank/DDBJ databases">
        <title>Vibrio sp. SM6, a novel species isolated from seawater.</title>
        <authorList>
            <person name="Wang X."/>
        </authorList>
    </citation>
    <scope>NUCLEOTIDE SEQUENCE [LARGE SCALE GENOMIC DNA]</scope>
    <source>
        <strain evidence="1 2">SM6</strain>
    </source>
</reference>
<dbReference type="Proteomes" id="UP000535589">
    <property type="component" value="Unassembled WGS sequence"/>
</dbReference>
<protein>
    <submittedName>
        <fullName evidence="1">Uncharacterized protein</fullName>
    </submittedName>
</protein>
<name>A0A7X8TRC7_9VIBR</name>
<comment type="caution">
    <text evidence="1">The sequence shown here is derived from an EMBL/GenBank/DDBJ whole genome shotgun (WGS) entry which is preliminary data.</text>
</comment>
<dbReference type="AlphaFoldDB" id="A0A7X8TRC7"/>
<dbReference type="RefSeq" id="WP_168836457.1">
    <property type="nucleotide sequence ID" value="NZ_JABAIK010000009.1"/>
</dbReference>
<keyword evidence="2" id="KW-1185">Reference proteome</keyword>
<dbReference type="EMBL" id="JABAIK010000009">
    <property type="protein sequence ID" value="NLS13365.1"/>
    <property type="molecule type" value="Genomic_DNA"/>
</dbReference>